<reference evidence="3" key="1">
    <citation type="submission" date="2021-02" db="EMBL/GenBank/DDBJ databases">
        <authorList>
            <person name="Dougan E. K."/>
            <person name="Rhodes N."/>
            <person name="Thang M."/>
            <person name="Chan C."/>
        </authorList>
    </citation>
    <scope>NUCLEOTIDE SEQUENCE</scope>
</reference>
<evidence type="ECO:0000313" key="3">
    <source>
        <dbReference type="EMBL" id="CAE7413532.1"/>
    </source>
</evidence>
<feature type="region of interest" description="Disordered" evidence="1">
    <location>
        <begin position="208"/>
        <end position="234"/>
    </location>
</feature>
<gene>
    <name evidence="3" type="ORF">SNEC2469_LOCUS11366</name>
</gene>
<keyword evidence="4" id="KW-1185">Reference proteome</keyword>
<dbReference type="AlphaFoldDB" id="A0A812R0R4"/>
<protein>
    <recommendedName>
        <fullName evidence="2">ShKT domain-containing protein</fullName>
    </recommendedName>
</protein>
<dbReference type="InterPro" id="IPR003582">
    <property type="entry name" value="ShKT_dom"/>
</dbReference>
<comment type="caution">
    <text evidence="3">The sequence shown here is derived from an EMBL/GenBank/DDBJ whole genome shotgun (WGS) entry which is preliminary data.</text>
</comment>
<sequence>MHQDLCMICYSTISEADGASLEPCKRAALESSSAPENDEACPQVHRVCLSKHLIIQAEDGKFPCTCPFCLRPLSLREIHRSLSPRACRAWLRLHNLWRELRELPRQEQDHTNTLEVEEVRMMQDFGCRRCPRCGVWIEKQEPGWLTGCDKMTCRCGGRFCFRCGSVEAQCSCSLGHDFIEQESVAADYADLHLPWPISELFREGTKVTTAAESGATSDEASASSTGVGSNEVHSVAGAGEPKQLLPNLSSGDVRQLGRVWNPSRRLVHKQAMTSLEVFWRPPLTSSSQFRKEDRHLAFGLVSPDAQNPAARPISQRAGSSARLFKVRSSWKLRLAGPSSFRLTFGRARQALPRAVLRSSARPPGHVDGDVKDWFEVRCRPGKVAVTATVEVLSPPSSEGSGQRSLAATPLEPLPAAGPLNTCLRHVLGWTAGPADAKRHRDAFATRSEELPPLANQQFDVSPVESDASWGPSRVEQAASKRHLVNTRLHQAAGMMQSLKARGMQVFAMSAVSGTDSINTPMIACVNAFGVVRQKKWNGTSIIEALKFKLKEYEARYGVFDENKNRHGDKELAILQKVVEDGEVAESLQPSERATLHMLQHGLRDYIDFALDESLFDTGSASCGRRMRVVALFVLRVGLALAVDSLDSTEASEVRRALNLDETCQDEDGRCSTSLLQVAGKNVVNETTGDERGCRTCETSCFDLRRDRLECTDPWKQYGLHCDLPHIAKLCPKTCGCCRSCSLGRHARVVSTVTDEEEFAWSRQGDPTYNPCLKCSIVENAVGDDMDRTSPPKMFFDQLTRVAEFGEDAWWFISPAPGGRAFSEAERRSLFEHGPQDQEVPVATQQPWYDPSAPSERLHHASVLVFRNRRTHGNCFFLACFSGVARSPALQV</sequence>
<name>A0A812R0R4_9DINO</name>
<evidence type="ECO:0000256" key="1">
    <source>
        <dbReference type="SAM" id="MobiDB-lite"/>
    </source>
</evidence>
<proteinExistence type="predicted"/>
<evidence type="ECO:0000313" key="4">
    <source>
        <dbReference type="Proteomes" id="UP000601435"/>
    </source>
</evidence>
<feature type="compositionally biased region" description="Polar residues" evidence="1">
    <location>
        <begin position="208"/>
        <end position="232"/>
    </location>
</feature>
<dbReference type="Gene3D" id="1.20.120.1750">
    <property type="match status" value="1"/>
</dbReference>
<accession>A0A812R0R4</accession>
<dbReference type="OrthoDB" id="410962at2759"/>
<dbReference type="EMBL" id="CAJNJA010018031">
    <property type="protein sequence ID" value="CAE7413532.1"/>
    <property type="molecule type" value="Genomic_DNA"/>
</dbReference>
<organism evidence="3 4">
    <name type="scientific">Symbiodinium necroappetens</name>
    <dbReference type="NCBI Taxonomy" id="1628268"/>
    <lineage>
        <taxon>Eukaryota</taxon>
        <taxon>Sar</taxon>
        <taxon>Alveolata</taxon>
        <taxon>Dinophyceae</taxon>
        <taxon>Suessiales</taxon>
        <taxon>Symbiodiniaceae</taxon>
        <taxon>Symbiodinium</taxon>
    </lineage>
</organism>
<dbReference type="SUPFAM" id="SSF57850">
    <property type="entry name" value="RING/U-box"/>
    <property type="match status" value="1"/>
</dbReference>
<evidence type="ECO:0000259" key="2">
    <source>
        <dbReference type="PROSITE" id="PS51670"/>
    </source>
</evidence>
<feature type="domain" description="ShKT" evidence="2">
    <location>
        <begin position="700"/>
        <end position="740"/>
    </location>
</feature>
<dbReference type="PROSITE" id="PS51670">
    <property type="entry name" value="SHKT"/>
    <property type="match status" value="1"/>
</dbReference>
<dbReference type="Proteomes" id="UP000601435">
    <property type="component" value="Unassembled WGS sequence"/>
</dbReference>
<dbReference type="CDD" id="cd22584">
    <property type="entry name" value="Rcat_RBR_unk"/>
    <property type="match status" value="1"/>
</dbReference>